<comment type="caution">
    <text evidence="2">The sequence shown here is derived from an EMBL/GenBank/DDBJ whole genome shotgun (WGS) entry which is preliminary data.</text>
</comment>
<keyword evidence="3" id="KW-1185">Reference proteome</keyword>
<dbReference type="Gene3D" id="3.30.450.20">
    <property type="entry name" value="PAS domain"/>
    <property type="match status" value="1"/>
</dbReference>
<dbReference type="CDD" id="cd00130">
    <property type="entry name" value="PAS"/>
    <property type="match status" value="1"/>
</dbReference>
<dbReference type="Proteomes" id="UP000703661">
    <property type="component" value="Unassembled WGS sequence"/>
</dbReference>
<name>A0A9P6MP94_9FUNG</name>
<accession>A0A9P6MP94</accession>
<dbReference type="EMBL" id="JAAAID010001806">
    <property type="protein sequence ID" value="KAG0008735.1"/>
    <property type="molecule type" value="Genomic_DNA"/>
</dbReference>
<reference evidence="2" key="1">
    <citation type="journal article" date="2020" name="Fungal Divers.">
        <title>Resolving the Mortierellaceae phylogeny through synthesis of multi-gene phylogenetics and phylogenomics.</title>
        <authorList>
            <person name="Vandepol N."/>
            <person name="Liber J."/>
            <person name="Desiro A."/>
            <person name="Na H."/>
            <person name="Kennedy M."/>
            <person name="Barry K."/>
            <person name="Grigoriev I.V."/>
            <person name="Miller A.N."/>
            <person name="O'Donnell K."/>
            <person name="Stajich J.E."/>
            <person name="Bonito G."/>
        </authorList>
    </citation>
    <scope>NUCLEOTIDE SEQUENCE</scope>
    <source>
        <strain evidence="2">NRRL 2769</strain>
    </source>
</reference>
<gene>
    <name evidence="2" type="ORF">BGZ80_003120</name>
</gene>
<protein>
    <recommendedName>
        <fullName evidence="4">PAS domain-containing protein</fullName>
    </recommendedName>
</protein>
<evidence type="ECO:0000313" key="3">
    <source>
        <dbReference type="Proteomes" id="UP000703661"/>
    </source>
</evidence>
<organism evidence="2 3">
    <name type="scientific">Entomortierella chlamydospora</name>
    <dbReference type="NCBI Taxonomy" id="101097"/>
    <lineage>
        <taxon>Eukaryota</taxon>
        <taxon>Fungi</taxon>
        <taxon>Fungi incertae sedis</taxon>
        <taxon>Mucoromycota</taxon>
        <taxon>Mortierellomycotina</taxon>
        <taxon>Mortierellomycetes</taxon>
        <taxon>Mortierellales</taxon>
        <taxon>Mortierellaceae</taxon>
        <taxon>Entomortierella</taxon>
    </lineage>
</organism>
<feature type="non-terminal residue" evidence="2">
    <location>
        <position position="1"/>
    </location>
</feature>
<dbReference type="SUPFAM" id="SSF55785">
    <property type="entry name" value="PYP-like sensor domain (PAS domain)"/>
    <property type="match status" value="1"/>
</dbReference>
<proteinExistence type="predicted"/>
<evidence type="ECO:0008006" key="4">
    <source>
        <dbReference type="Google" id="ProtNLM"/>
    </source>
</evidence>
<dbReference type="InterPro" id="IPR000014">
    <property type="entry name" value="PAS"/>
</dbReference>
<evidence type="ECO:0000313" key="2">
    <source>
        <dbReference type="EMBL" id="KAG0008735.1"/>
    </source>
</evidence>
<dbReference type="AlphaFoldDB" id="A0A9P6MP94"/>
<evidence type="ECO:0000256" key="1">
    <source>
        <dbReference type="SAM" id="MobiDB-lite"/>
    </source>
</evidence>
<feature type="compositionally biased region" description="Low complexity" evidence="1">
    <location>
        <begin position="190"/>
        <end position="199"/>
    </location>
</feature>
<dbReference type="InterPro" id="IPR035965">
    <property type="entry name" value="PAS-like_dom_sf"/>
</dbReference>
<sequence length="386" mass="43647">EFERISRHHKTVSAGTWNPTSLNLELRACLLLNRFTRNLSVMYASPSCQLIFGIDPDDLLGKPILLYIRADEIASFVEQGDRARSSSSIRHMRFWFQSPNCHEEIPCEAVFYGASDALIMILRKCLPFKRRQLITDSNPSSSSRRLSAYSDMANWRCSSDLDSDSEDSRPYGRFQNTHSIRGDTTETVESTDSQSMYSSSLDESLSSSFTSFQSTASQDSRGARVHRASLGGISVGSISTIRNLDREQHRLRPLTSLQEENSDIAETGDTLTAGYLLREFNSQELEVIESEVEEGIEEMNLRSGYRSDVLEDEEAMFYSEEEYRSEGNHYSEGRHYSKGKYYSGEHYSKENHYSKGKHYSEGENHFKANYGGGIGGTAESGEMEVI</sequence>
<feature type="region of interest" description="Disordered" evidence="1">
    <location>
        <begin position="160"/>
        <end position="199"/>
    </location>
</feature>